<evidence type="ECO:0000256" key="1">
    <source>
        <dbReference type="ARBA" id="ARBA00022737"/>
    </source>
</evidence>
<comment type="caution">
    <text evidence="2">The sequence shown here is derived from an EMBL/GenBank/DDBJ whole genome shotgun (WGS) entry which is preliminary data.</text>
</comment>
<dbReference type="PANTHER" id="PTHR32134">
    <property type="entry name" value="FNIP REPEAT-CONTAINING PROTEIN"/>
    <property type="match status" value="1"/>
</dbReference>
<dbReference type="PANTHER" id="PTHR32134:SF92">
    <property type="entry name" value="FNIP REPEAT-CONTAINING PROTEIN"/>
    <property type="match status" value="1"/>
</dbReference>
<dbReference type="Pfam" id="PF05725">
    <property type="entry name" value="FNIP"/>
    <property type="match status" value="1"/>
</dbReference>
<proteinExistence type="predicted"/>
<dbReference type="Proteomes" id="UP000695562">
    <property type="component" value="Unassembled WGS sequence"/>
</dbReference>
<accession>A0A8J4Q2B4</accession>
<dbReference type="AlphaFoldDB" id="A0A8J4Q2B4"/>
<dbReference type="EMBL" id="AJWJ01000051">
    <property type="protein sequence ID" value="KAF2076704.1"/>
    <property type="molecule type" value="Genomic_DNA"/>
</dbReference>
<sequence>MSATKTNTSFYLIWRDIYLKRLIRNQLLSDVHINIDLDDLDDDGFVEYFSTVSTKDRLENRIFIRLEILDKEYYREYLDHPHRHIINELCIEMIAVPKDYYFKKVGSLPVLFDWCLIPEQVQKLSLYIHPSDDVVGQGRLHDGLIDLFIGSQEDEFNCELVDGLLLSLPPNLQKLSLPSQYEIKVKGVQLPSSLHTLDYECKFDSLKNLIVPSDNHTLKDFRIVDIKLDDLQYLGHQSWINDISLFNINDNIEADLLPSHIKYLSLKNTLGLRGSSLPRGLESLTLYRRFNLDGLPTTLKSLAIFFGQPHNRLFLPQGLVRIEIYDFDQPLNGLFSSTSNLESLRLDEFNHNIQIGDLPNSLTTLKLQRFNQPLPPFVLPRGLKNLIINRYNHSLEKDTIPPLVSILHIGSFCNSYSSIGPLDCLKEIEVYSLDESLGLMLGNVKKISIMFRCIQARDTLRSCTSIQNLTLCQLSSPSILKIRSNRPLPAEFLPGNLRKLKTTRVEFEPVKGVIPDGCVFLETDIFDLSPDILPLSIKRYKYKGHYNV</sequence>
<evidence type="ECO:0000313" key="2">
    <source>
        <dbReference type="EMBL" id="KAF2076704.1"/>
    </source>
</evidence>
<reference evidence="2" key="1">
    <citation type="submission" date="2020-01" db="EMBL/GenBank/DDBJ databases">
        <title>Development of genomics and gene disruption for Polysphondylium violaceum indicates a role for the polyketide synthase stlB in stalk morphogenesis.</title>
        <authorList>
            <person name="Narita B."/>
            <person name="Kawabe Y."/>
            <person name="Kin K."/>
            <person name="Saito T."/>
            <person name="Gibbs R."/>
            <person name="Kuspa A."/>
            <person name="Muzny D."/>
            <person name="Queller D."/>
            <person name="Richards S."/>
            <person name="Strassman J."/>
            <person name="Sucgang R."/>
            <person name="Worley K."/>
            <person name="Schaap P."/>
        </authorList>
    </citation>
    <scope>NUCLEOTIDE SEQUENCE</scope>
    <source>
        <strain evidence="2">QSvi11</strain>
    </source>
</reference>
<evidence type="ECO:0000313" key="3">
    <source>
        <dbReference type="Proteomes" id="UP000695562"/>
    </source>
</evidence>
<name>A0A8J4Q2B4_9MYCE</name>
<organism evidence="2 3">
    <name type="scientific">Polysphondylium violaceum</name>
    <dbReference type="NCBI Taxonomy" id="133409"/>
    <lineage>
        <taxon>Eukaryota</taxon>
        <taxon>Amoebozoa</taxon>
        <taxon>Evosea</taxon>
        <taxon>Eumycetozoa</taxon>
        <taxon>Dictyostelia</taxon>
        <taxon>Dictyosteliales</taxon>
        <taxon>Dictyosteliaceae</taxon>
        <taxon>Polysphondylium</taxon>
    </lineage>
</organism>
<dbReference type="InterPro" id="IPR008615">
    <property type="entry name" value="FNIP"/>
</dbReference>
<keyword evidence="1" id="KW-0677">Repeat</keyword>
<protein>
    <submittedName>
        <fullName evidence="2">Uncharacterized protein</fullName>
    </submittedName>
</protein>
<gene>
    <name evidence="2" type="ORF">CYY_001961</name>
</gene>
<dbReference type="InterPro" id="IPR051251">
    <property type="entry name" value="STK_FNIP-Repeat"/>
</dbReference>
<keyword evidence="3" id="KW-1185">Reference proteome</keyword>